<keyword evidence="6" id="KW-0325">Glycoprotein</keyword>
<gene>
    <name evidence="9" type="ORF">OCU04_009718</name>
</gene>
<dbReference type="PANTHER" id="PTHR12385:SF14">
    <property type="entry name" value="CHOLINE TRANSPORTER-LIKE 2"/>
    <property type="match status" value="1"/>
</dbReference>
<reference evidence="9" key="1">
    <citation type="submission" date="2022-11" db="EMBL/GenBank/DDBJ databases">
        <title>Genome Resource of Sclerotinia nivalis Strain SnTB1, a Plant Pathogen Isolated from American Ginseng.</title>
        <authorList>
            <person name="Fan S."/>
        </authorList>
    </citation>
    <scope>NUCLEOTIDE SEQUENCE</scope>
    <source>
        <strain evidence="9">SnTB1</strain>
    </source>
</reference>
<dbReference type="PANTHER" id="PTHR12385">
    <property type="entry name" value="CHOLINE TRANSPORTER-LIKE (SLC FAMILY 44)"/>
    <property type="match status" value="1"/>
</dbReference>
<comment type="function">
    <text evidence="7">Probably involved in transport through the plasma membrane.</text>
</comment>
<comment type="subcellular location">
    <subcellularLocation>
        <location evidence="7">Cell membrane</location>
        <topology evidence="7">Multi-pass membrane protein</topology>
    </subcellularLocation>
    <subcellularLocation>
        <location evidence="1">Membrane</location>
        <topology evidence="1">Multi-pass membrane protein</topology>
    </subcellularLocation>
</comment>
<name>A0A9X0AJ61_9HELO</name>
<dbReference type="InterPro" id="IPR007603">
    <property type="entry name" value="Choline_transptr-like"/>
</dbReference>
<organism evidence="9 10">
    <name type="scientific">Sclerotinia nivalis</name>
    <dbReference type="NCBI Taxonomy" id="352851"/>
    <lineage>
        <taxon>Eukaryota</taxon>
        <taxon>Fungi</taxon>
        <taxon>Dikarya</taxon>
        <taxon>Ascomycota</taxon>
        <taxon>Pezizomycotina</taxon>
        <taxon>Leotiomycetes</taxon>
        <taxon>Helotiales</taxon>
        <taxon>Sclerotiniaceae</taxon>
        <taxon>Sclerotinia</taxon>
    </lineage>
</organism>
<evidence type="ECO:0000256" key="2">
    <source>
        <dbReference type="ARBA" id="ARBA00007168"/>
    </source>
</evidence>
<evidence type="ECO:0000313" key="9">
    <source>
        <dbReference type="EMBL" id="KAJ8061933.1"/>
    </source>
</evidence>
<comment type="similarity">
    <text evidence="2 7">Belongs to the CTL (choline transporter-like) family.</text>
</comment>
<feature type="transmembrane region" description="Helical" evidence="7">
    <location>
        <begin position="249"/>
        <end position="269"/>
    </location>
</feature>
<feature type="transmembrane region" description="Helical" evidence="7">
    <location>
        <begin position="308"/>
        <end position="329"/>
    </location>
</feature>
<feature type="transmembrane region" description="Helical" evidence="7">
    <location>
        <begin position="421"/>
        <end position="444"/>
    </location>
</feature>
<feature type="compositionally biased region" description="Low complexity" evidence="8">
    <location>
        <begin position="8"/>
        <end position="34"/>
    </location>
</feature>
<proteinExistence type="inferred from homology"/>
<dbReference type="Proteomes" id="UP001152300">
    <property type="component" value="Unassembled WGS sequence"/>
</dbReference>
<protein>
    <recommendedName>
        <fullName evidence="7">Protein PNS1</fullName>
    </recommendedName>
</protein>
<comment type="caution">
    <text evidence="9">The sequence shown here is derived from an EMBL/GenBank/DDBJ whole genome shotgun (WGS) entry which is preliminary data.</text>
</comment>
<evidence type="ECO:0000256" key="5">
    <source>
        <dbReference type="ARBA" id="ARBA00023136"/>
    </source>
</evidence>
<dbReference type="OrthoDB" id="44736at2759"/>
<evidence type="ECO:0000256" key="7">
    <source>
        <dbReference type="RuleBase" id="RU368066"/>
    </source>
</evidence>
<evidence type="ECO:0000256" key="3">
    <source>
        <dbReference type="ARBA" id="ARBA00022692"/>
    </source>
</evidence>
<evidence type="ECO:0000313" key="10">
    <source>
        <dbReference type="Proteomes" id="UP001152300"/>
    </source>
</evidence>
<feature type="transmembrane region" description="Helical" evidence="7">
    <location>
        <begin position="206"/>
        <end position="229"/>
    </location>
</feature>
<keyword evidence="4 7" id="KW-1133">Transmembrane helix</keyword>
<feature type="region of interest" description="Disordered" evidence="8">
    <location>
        <begin position="1"/>
        <end position="34"/>
    </location>
</feature>
<evidence type="ECO:0000256" key="1">
    <source>
        <dbReference type="ARBA" id="ARBA00004141"/>
    </source>
</evidence>
<dbReference type="EMBL" id="JAPEIS010000011">
    <property type="protein sequence ID" value="KAJ8061933.1"/>
    <property type="molecule type" value="Genomic_DNA"/>
</dbReference>
<feature type="transmembrane region" description="Helical" evidence="7">
    <location>
        <begin position="141"/>
        <end position="162"/>
    </location>
</feature>
<feature type="transmembrane region" description="Helical" evidence="7">
    <location>
        <begin position="450"/>
        <end position="472"/>
    </location>
</feature>
<keyword evidence="5 7" id="KW-0472">Membrane</keyword>
<dbReference type="AlphaFoldDB" id="A0A9X0AJ61"/>
<keyword evidence="3 7" id="KW-0812">Transmembrane</keyword>
<feature type="transmembrane region" description="Helical" evidence="7">
    <location>
        <begin position="112"/>
        <end position="135"/>
    </location>
</feature>
<feature type="transmembrane region" description="Helical" evidence="7">
    <location>
        <begin position="169"/>
        <end position="186"/>
    </location>
</feature>
<sequence length="520" mass="56991">MPPRRRNPPSGNSSRVSSGTSFRSPSGNSSSGGPSTILMKVPGGGVPWALIIFIVSLVASVAFGLFVTVLAAQKEVSLRTYLSGHSDELDCGTGPMTVVEARKASALLRKKIIWVAPSFGISFLLSHFVLVASLLLRKYNFTQWLSGVAAIFGVISATLLVFYQQTTAALVSIIFTAISVIWLIVWSNTRHWSQVLAQELFNIKSWSLFALSISVSATTMLVFGGYLSVLYSMRQTWDTSFPRCTKDRIIYPSRFIMAIFLLSMVTYWVTQVIASLGQTLAAVAIQKHIFKVHPDLGHSKARTSIRRILRLSCGSVCFGAGLLSLSLFLKDLSMVLMQNLSLAPTDPFRSATTAILMSLLTQMGPLFAALHTMINDWVFVIIALDGIPYWKANQVGVTLLMSTGLDILHRETGLSEMITHLPLVIAGISATVTYLLVTLMPGPIVQTGDILTADVLVAFAFFGGMQIARAVLAPFKGGMCTIYVMIAREPKLFKDHYEEIWNRLEELRPTLAEALLKRQS</sequence>
<evidence type="ECO:0000256" key="6">
    <source>
        <dbReference type="ARBA" id="ARBA00023180"/>
    </source>
</evidence>
<feature type="transmembrane region" description="Helical" evidence="7">
    <location>
        <begin position="48"/>
        <end position="72"/>
    </location>
</feature>
<dbReference type="Pfam" id="PF04515">
    <property type="entry name" value="Choline_transpo"/>
    <property type="match status" value="1"/>
</dbReference>
<accession>A0A9X0AJ61</accession>
<dbReference type="GO" id="GO:0005886">
    <property type="term" value="C:plasma membrane"/>
    <property type="evidence" value="ECO:0007669"/>
    <property type="project" value="UniProtKB-SubCell"/>
</dbReference>
<keyword evidence="10" id="KW-1185">Reference proteome</keyword>
<evidence type="ECO:0000256" key="8">
    <source>
        <dbReference type="SAM" id="MobiDB-lite"/>
    </source>
</evidence>
<dbReference type="GO" id="GO:0022857">
    <property type="term" value="F:transmembrane transporter activity"/>
    <property type="evidence" value="ECO:0007669"/>
    <property type="project" value="UniProtKB-UniRule"/>
</dbReference>
<evidence type="ECO:0000256" key="4">
    <source>
        <dbReference type="ARBA" id="ARBA00022989"/>
    </source>
</evidence>